<dbReference type="EC" id="3.1.1.n2" evidence="3"/>
<comment type="similarity">
    <text evidence="2">Belongs to the AB hydrolase superfamily. Isoprenylcysteine methylesterase family.</text>
</comment>
<dbReference type="Pfam" id="PF20434">
    <property type="entry name" value="BD-FAE"/>
    <property type="match status" value="1"/>
</dbReference>
<dbReference type="Gene3D" id="3.40.50.1820">
    <property type="entry name" value="alpha/beta hydrolase"/>
    <property type="match status" value="2"/>
</dbReference>
<dbReference type="InParanoid" id="A0A2V0NWN8"/>
<dbReference type="AlphaFoldDB" id="A0A2V0NWN8"/>
<keyword evidence="10" id="KW-1185">Reference proteome</keyword>
<dbReference type="GO" id="GO:0008236">
    <property type="term" value="F:serine-type peptidase activity"/>
    <property type="evidence" value="ECO:0007669"/>
    <property type="project" value="InterPro"/>
</dbReference>
<gene>
    <name evidence="9" type="ORF">Rsub_04405</name>
</gene>
<comment type="caution">
    <text evidence="9">The sequence shown here is derived from an EMBL/GenBank/DDBJ whole genome shotgun (WGS) entry which is preliminary data.</text>
</comment>
<feature type="domain" description="Peptidase S9 prolyl oligopeptidase catalytic" evidence="7">
    <location>
        <begin position="397"/>
        <end position="439"/>
    </location>
</feature>
<dbReference type="FunCoup" id="A0A2V0NWN8">
    <property type="interactions" value="553"/>
</dbReference>
<evidence type="ECO:0000256" key="4">
    <source>
        <dbReference type="ARBA" id="ARBA00049507"/>
    </source>
</evidence>
<evidence type="ECO:0000313" key="9">
    <source>
        <dbReference type="EMBL" id="GBF92058.1"/>
    </source>
</evidence>
<feature type="compositionally biased region" description="Gly residues" evidence="5">
    <location>
        <begin position="342"/>
        <end position="393"/>
    </location>
</feature>
<dbReference type="InterPro" id="IPR029058">
    <property type="entry name" value="AB_hydrolase_fold"/>
</dbReference>
<organism evidence="9 10">
    <name type="scientific">Raphidocelis subcapitata</name>
    <dbReference type="NCBI Taxonomy" id="307507"/>
    <lineage>
        <taxon>Eukaryota</taxon>
        <taxon>Viridiplantae</taxon>
        <taxon>Chlorophyta</taxon>
        <taxon>core chlorophytes</taxon>
        <taxon>Chlorophyceae</taxon>
        <taxon>CS clade</taxon>
        <taxon>Sphaeropleales</taxon>
        <taxon>Selenastraceae</taxon>
        <taxon>Raphidocelis</taxon>
    </lineage>
</organism>
<dbReference type="EMBL" id="BDRX01000029">
    <property type="protein sequence ID" value="GBF92058.1"/>
    <property type="molecule type" value="Genomic_DNA"/>
</dbReference>
<reference evidence="9 10" key="1">
    <citation type="journal article" date="2018" name="Sci. Rep.">
        <title>Raphidocelis subcapitata (=Pseudokirchneriella subcapitata) provides an insight into genome evolution and environmental adaptations in the Sphaeropleales.</title>
        <authorList>
            <person name="Suzuki S."/>
            <person name="Yamaguchi H."/>
            <person name="Nakajima N."/>
            <person name="Kawachi M."/>
        </authorList>
    </citation>
    <scope>NUCLEOTIDE SEQUENCE [LARGE SCALE GENOMIC DNA]</scope>
    <source>
        <strain evidence="9 10">NIES-35</strain>
    </source>
</reference>
<evidence type="ECO:0000259" key="8">
    <source>
        <dbReference type="Pfam" id="PF20434"/>
    </source>
</evidence>
<dbReference type="SUPFAM" id="SSF53474">
    <property type="entry name" value="alpha/beta-Hydrolases"/>
    <property type="match status" value="1"/>
</dbReference>
<evidence type="ECO:0000256" key="5">
    <source>
        <dbReference type="SAM" id="MobiDB-lite"/>
    </source>
</evidence>
<dbReference type="Proteomes" id="UP000247498">
    <property type="component" value="Unassembled WGS sequence"/>
</dbReference>
<evidence type="ECO:0000313" key="10">
    <source>
        <dbReference type="Proteomes" id="UP000247498"/>
    </source>
</evidence>
<name>A0A2V0NWN8_9CHLO</name>
<evidence type="ECO:0000256" key="6">
    <source>
        <dbReference type="SAM" id="Phobius"/>
    </source>
</evidence>
<dbReference type="InterPro" id="IPR049492">
    <property type="entry name" value="BD-FAE-like_dom"/>
</dbReference>
<keyword evidence="6" id="KW-0472">Membrane</keyword>
<keyword evidence="6" id="KW-0812">Transmembrane</keyword>
<feature type="transmembrane region" description="Helical" evidence="6">
    <location>
        <begin position="85"/>
        <end position="112"/>
    </location>
</feature>
<dbReference type="InterPro" id="IPR050300">
    <property type="entry name" value="GDXG_lipolytic_enzyme"/>
</dbReference>
<feature type="region of interest" description="Disordered" evidence="5">
    <location>
        <begin position="342"/>
        <end position="413"/>
    </location>
</feature>
<evidence type="ECO:0000256" key="1">
    <source>
        <dbReference type="ARBA" id="ARBA00022801"/>
    </source>
</evidence>
<evidence type="ECO:0000259" key="7">
    <source>
        <dbReference type="Pfam" id="PF00326"/>
    </source>
</evidence>
<sequence>MLSAWGGGRALALVEEAKPPLAPSPAKHRRGRHKRGRSWHSVDSLADLAVALSPAEAAERLLEHALTAARLAFRLWSYLGLGWKWLLQAHLLCLYAFLLMPGFLQMVVYYFFSPRVTRDIRYGRKPRQALDLYVPDPASRAAPAPVVVFVTGGAWTIGYKAWGAMLARRLCDAGVMVACLDYVNAPQGSALQMVEDVNAGIAWVTRRIARYGGDPEAVHLVGQSAGGQLALLALLNQAAQAASGEAVLGAAPVWHTGDIASFIGVSGAYDLEGLAEHLHRRGLYRALLDSIMSIDGATAYASLSPLAVARSLAGRSGGGDGGCDGGCASERSGGGGGCAEFSSGGGSGGGSNSGSSGGSNSGSGSSGGSSSGSGGGSSGSSGGSSGGGGGGAGRFLPPSLLLHGDRDKSVPHQGSAAMAEALRALGVPCTLQVFPGKTHTDLLLEDAFRGGRDLLADTIVTAVTGRPHRSNHARMVPAPLVWLAGRVCPF</sequence>
<proteinExistence type="inferred from homology"/>
<evidence type="ECO:0000256" key="3">
    <source>
        <dbReference type="ARBA" id="ARBA00038928"/>
    </source>
</evidence>
<comment type="catalytic activity">
    <reaction evidence="4">
        <text>[protein]-C-terminal S-[(2E,6E)-farnesyl]-L-cysteine methyl ester + H2O = [protein]-C-terminal S-[(2E,6E)-farnesyl]-L-cysteine + methanol + H(+)</text>
        <dbReference type="Rhea" id="RHEA:48520"/>
        <dbReference type="Rhea" id="RHEA-COMP:12125"/>
        <dbReference type="Rhea" id="RHEA-COMP:12126"/>
        <dbReference type="ChEBI" id="CHEBI:15377"/>
        <dbReference type="ChEBI" id="CHEBI:15378"/>
        <dbReference type="ChEBI" id="CHEBI:17790"/>
        <dbReference type="ChEBI" id="CHEBI:90510"/>
        <dbReference type="ChEBI" id="CHEBI:90511"/>
        <dbReference type="EC" id="3.1.1.n2"/>
    </reaction>
</comment>
<dbReference type="STRING" id="307507.A0A2V0NWN8"/>
<dbReference type="PANTHER" id="PTHR48081">
    <property type="entry name" value="AB HYDROLASE SUPERFAMILY PROTEIN C4A8.06C"/>
    <property type="match status" value="1"/>
</dbReference>
<feature type="domain" description="BD-FAE-like" evidence="8">
    <location>
        <begin position="130"/>
        <end position="276"/>
    </location>
</feature>
<dbReference type="InterPro" id="IPR001375">
    <property type="entry name" value="Peptidase_S9_cat"/>
</dbReference>
<dbReference type="OrthoDB" id="6495301at2759"/>
<keyword evidence="1" id="KW-0378">Hydrolase</keyword>
<dbReference type="GO" id="GO:0006508">
    <property type="term" value="P:proteolysis"/>
    <property type="evidence" value="ECO:0007669"/>
    <property type="project" value="InterPro"/>
</dbReference>
<accession>A0A2V0NWN8</accession>
<protein>
    <recommendedName>
        <fullName evidence="3">protein-S-isoprenylcysteine alpha-carbonyl methylesterase</fullName>
        <ecNumber evidence="3">3.1.1.n2</ecNumber>
    </recommendedName>
</protein>
<keyword evidence="6" id="KW-1133">Transmembrane helix</keyword>
<dbReference type="PANTHER" id="PTHR48081:SF33">
    <property type="entry name" value="KYNURENINE FORMAMIDASE"/>
    <property type="match status" value="1"/>
</dbReference>
<evidence type="ECO:0000256" key="2">
    <source>
        <dbReference type="ARBA" id="ARBA00038028"/>
    </source>
</evidence>
<dbReference type="Pfam" id="PF00326">
    <property type="entry name" value="Peptidase_S9"/>
    <property type="match status" value="1"/>
</dbReference>